<organism evidence="1 2">
    <name type="scientific">Methanobrevibacter ruminantium (strain ATCC 35063 / DSM 1093 / JCM 13430 / OCM 146 / M1)</name>
    <name type="common">Methanobacterium ruminantium</name>
    <dbReference type="NCBI Taxonomy" id="634498"/>
    <lineage>
        <taxon>Archaea</taxon>
        <taxon>Methanobacteriati</taxon>
        <taxon>Methanobacteriota</taxon>
        <taxon>Methanomada group</taxon>
        <taxon>Methanobacteria</taxon>
        <taxon>Methanobacteriales</taxon>
        <taxon>Methanobacteriaceae</taxon>
        <taxon>Methanobrevibacter</taxon>
    </lineage>
</organism>
<evidence type="ECO:0000313" key="2">
    <source>
        <dbReference type="Proteomes" id="UP000008680"/>
    </source>
</evidence>
<dbReference type="KEGG" id="mru:mru_0292"/>
<evidence type="ECO:0000313" key="1">
    <source>
        <dbReference type="EMBL" id="ADC46144.1"/>
    </source>
</evidence>
<gene>
    <name evidence="1" type="ordered locus">mru_0292</name>
</gene>
<proteinExistence type="predicted"/>
<reference evidence="1 2" key="1">
    <citation type="journal article" date="2010" name="PLoS ONE">
        <title>The genome sequence of the rumen methanogen Methanobrevibacter ruminantium reveals new possibilities for controlling ruminant methane emissions.</title>
        <authorList>
            <person name="Leahy S.C."/>
            <person name="Kelly W.J."/>
            <person name="Altermann E."/>
            <person name="Ronimus R.S."/>
            <person name="Yeoman C.J."/>
            <person name="Pacheco D.M."/>
            <person name="Li D."/>
            <person name="Kong Z."/>
            <person name="McTavish S."/>
            <person name="Sang C."/>
            <person name="Lambie S.C."/>
            <person name="Janssen P.H."/>
            <person name="Dey D."/>
            <person name="Attwood G.T."/>
        </authorList>
    </citation>
    <scope>NUCLEOTIDE SEQUENCE [LARGE SCALE GENOMIC DNA]</scope>
    <source>
        <strain evidence="2">ATCC 35063 / DSM 1093 / JCM 13430 / OCM 146 / M1</strain>
    </source>
</reference>
<dbReference type="AlphaFoldDB" id="D3DZW8"/>
<protein>
    <submittedName>
        <fullName evidence="1">Uncharacterized protein</fullName>
    </submittedName>
</protein>
<name>D3DZW8_METRM</name>
<dbReference type="Proteomes" id="UP000008680">
    <property type="component" value="Chromosome"/>
</dbReference>
<dbReference type="HOGENOM" id="CLU_2177903_0_0_2"/>
<keyword evidence="2" id="KW-1185">Reference proteome</keyword>
<dbReference type="EMBL" id="CP001719">
    <property type="protein sequence ID" value="ADC46144.1"/>
    <property type="molecule type" value="Genomic_DNA"/>
</dbReference>
<dbReference type="STRING" id="634498.mru_0292"/>
<accession>D3DZW8</accession>
<dbReference type="PATRIC" id="fig|634498.28.peg.295"/>
<sequence length="109" mass="12185">MGNLGGFRMVFVDLCENEIADMVESFYRNGDGSSRILTNRAVGEIVEHYCSFEVDGRITTNLRDFLLYSVVLYDTIGEAVDDGVNLEEVFIIEDRNCYTGKSQVILIGG</sequence>